<dbReference type="SMART" id="SM00822">
    <property type="entry name" value="PKS_KR"/>
    <property type="match status" value="1"/>
</dbReference>
<dbReference type="PRINTS" id="PR00081">
    <property type="entry name" value="GDHRDH"/>
</dbReference>
<dbReference type="Gene3D" id="3.40.50.720">
    <property type="entry name" value="NAD(P)-binding Rossmann-like Domain"/>
    <property type="match status" value="1"/>
</dbReference>
<reference evidence="4 5" key="1">
    <citation type="submission" date="2019-03" db="EMBL/GenBank/DDBJ databases">
        <title>Jiella endophytica sp. nov., a novel endophytic bacterium isolated from root of Ficus microcarpa Linn. f.</title>
        <authorList>
            <person name="Tuo L."/>
        </authorList>
    </citation>
    <scope>NUCLEOTIDE SEQUENCE [LARGE SCALE GENOMIC DNA]</scope>
    <source>
        <strain evidence="4 5">CBS5Q-3</strain>
    </source>
</reference>
<sequence>MNGFDPALFSGKTVVVTGAGRGIGAAVARGFLETGASVIAHAGRSLDHAEADLLPGLSDDQKSRLTLLTADLSVRGGGETLAGDILGVLDGPLDVLVNNAGTMVGRIPAAEVDDEAFDAIVDLNVRSVVALTTVLLPALKDGGKAEGGSAIVNTSSISAIVGGSPGSSLYSSSKAFVSTWTRALARELAPDHVRVNAVSPGTIMTDFHRRYSSEEKLQATAASIPMKRLGTAEDCAPAYLFLSSARLSGYLTGQVIEVNGGQFMG</sequence>
<dbReference type="AlphaFoldDB" id="A0A4Y8RPQ6"/>
<dbReference type="PROSITE" id="PS00061">
    <property type="entry name" value="ADH_SHORT"/>
    <property type="match status" value="1"/>
</dbReference>
<dbReference type="FunFam" id="3.40.50.720:FF:000084">
    <property type="entry name" value="Short-chain dehydrogenase reductase"/>
    <property type="match status" value="1"/>
</dbReference>
<feature type="domain" description="Ketoreductase" evidence="3">
    <location>
        <begin position="12"/>
        <end position="201"/>
    </location>
</feature>
<dbReference type="GO" id="GO:0016491">
    <property type="term" value="F:oxidoreductase activity"/>
    <property type="evidence" value="ECO:0007669"/>
    <property type="project" value="UniProtKB-KW"/>
</dbReference>
<evidence type="ECO:0000313" key="5">
    <source>
        <dbReference type="Proteomes" id="UP000298179"/>
    </source>
</evidence>
<keyword evidence="5" id="KW-1185">Reference proteome</keyword>
<keyword evidence="2" id="KW-0560">Oxidoreductase</keyword>
<dbReference type="EMBL" id="SOZD01000002">
    <property type="protein sequence ID" value="TFF25643.1"/>
    <property type="molecule type" value="Genomic_DNA"/>
</dbReference>
<dbReference type="Pfam" id="PF13561">
    <property type="entry name" value="adh_short_C2"/>
    <property type="match status" value="1"/>
</dbReference>
<proteinExistence type="inferred from homology"/>
<dbReference type="OrthoDB" id="8419486at2"/>
<name>A0A4Y8RPQ6_9HYPH</name>
<dbReference type="PANTHER" id="PTHR43639:SF1">
    <property type="entry name" value="SHORT-CHAIN DEHYDROGENASE_REDUCTASE FAMILY PROTEIN"/>
    <property type="match status" value="1"/>
</dbReference>
<dbReference type="PRINTS" id="PR00080">
    <property type="entry name" value="SDRFAMILY"/>
</dbReference>
<evidence type="ECO:0000256" key="2">
    <source>
        <dbReference type="ARBA" id="ARBA00023002"/>
    </source>
</evidence>
<evidence type="ECO:0000256" key="1">
    <source>
        <dbReference type="ARBA" id="ARBA00006484"/>
    </source>
</evidence>
<gene>
    <name evidence="4" type="ORF">E3C22_09900</name>
</gene>
<dbReference type="CDD" id="cd05233">
    <property type="entry name" value="SDR_c"/>
    <property type="match status" value="1"/>
</dbReference>
<dbReference type="RefSeq" id="WP_134761810.1">
    <property type="nucleotide sequence ID" value="NZ_SOZD01000002.1"/>
</dbReference>
<dbReference type="InterPro" id="IPR036291">
    <property type="entry name" value="NAD(P)-bd_dom_sf"/>
</dbReference>
<dbReference type="Proteomes" id="UP000298179">
    <property type="component" value="Unassembled WGS sequence"/>
</dbReference>
<protein>
    <submittedName>
        <fullName evidence="4">SDR family oxidoreductase</fullName>
    </submittedName>
</protein>
<dbReference type="PANTHER" id="PTHR43639">
    <property type="entry name" value="OXIDOREDUCTASE, SHORT-CHAIN DEHYDROGENASE/REDUCTASE FAMILY (AFU_ORTHOLOGUE AFUA_5G02870)"/>
    <property type="match status" value="1"/>
</dbReference>
<dbReference type="InterPro" id="IPR020904">
    <property type="entry name" value="Sc_DH/Rdtase_CS"/>
</dbReference>
<dbReference type="InterPro" id="IPR057326">
    <property type="entry name" value="KR_dom"/>
</dbReference>
<comment type="caution">
    <text evidence="4">The sequence shown here is derived from an EMBL/GenBank/DDBJ whole genome shotgun (WGS) entry which is preliminary data.</text>
</comment>
<evidence type="ECO:0000259" key="3">
    <source>
        <dbReference type="SMART" id="SM00822"/>
    </source>
</evidence>
<accession>A0A4Y8RPQ6</accession>
<dbReference type="SUPFAM" id="SSF51735">
    <property type="entry name" value="NAD(P)-binding Rossmann-fold domains"/>
    <property type="match status" value="1"/>
</dbReference>
<dbReference type="InterPro" id="IPR002347">
    <property type="entry name" value="SDR_fam"/>
</dbReference>
<organism evidence="4 5">
    <name type="scientific">Jiella endophytica</name>
    <dbReference type="NCBI Taxonomy" id="2558362"/>
    <lineage>
        <taxon>Bacteria</taxon>
        <taxon>Pseudomonadati</taxon>
        <taxon>Pseudomonadota</taxon>
        <taxon>Alphaproteobacteria</taxon>
        <taxon>Hyphomicrobiales</taxon>
        <taxon>Aurantimonadaceae</taxon>
        <taxon>Jiella</taxon>
    </lineage>
</organism>
<evidence type="ECO:0000313" key="4">
    <source>
        <dbReference type="EMBL" id="TFF25643.1"/>
    </source>
</evidence>
<comment type="similarity">
    <text evidence="1">Belongs to the short-chain dehydrogenases/reductases (SDR) family.</text>
</comment>